<protein>
    <recommendedName>
        <fullName evidence="3">Protein kinase domain-containing protein</fullName>
    </recommendedName>
</protein>
<evidence type="ECO:0008006" key="3">
    <source>
        <dbReference type="Google" id="ProtNLM"/>
    </source>
</evidence>
<evidence type="ECO:0000313" key="1">
    <source>
        <dbReference type="EMBL" id="KAI0302919.1"/>
    </source>
</evidence>
<name>A0AAD4M5I0_9AGAM</name>
<gene>
    <name evidence="1" type="ORF">B0F90DRAFT_1816478</name>
</gene>
<keyword evidence="2" id="KW-1185">Reference proteome</keyword>
<reference evidence="1" key="1">
    <citation type="journal article" date="2022" name="New Phytol.">
        <title>Evolutionary transition to the ectomycorrhizal habit in the genomes of a hyperdiverse lineage of mushroom-forming fungi.</title>
        <authorList>
            <person name="Looney B."/>
            <person name="Miyauchi S."/>
            <person name="Morin E."/>
            <person name="Drula E."/>
            <person name="Courty P.E."/>
            <person name="Kohler A."/>
            <person name="Kuo A."/>
            <person name="LaButti K."/>
            <person name="Pangilinan J."/>
            <person name="Lipzen A."/>
            <person name="Riley R."/>
            <person name="Andreopoulos W."/>
            <person name="He G."/>
            <person name="Johnson J."/>
            <person name="Nolan M."/>
            <person name="Tritt A."/>
            <person name="Barry K.W."/>
            <person name="Grigoriev I.V."/>
            <person name="Nagy L.G."/>
            <person name="Hibbett D."/>
            <person name="Henrissat B."/>
            <person name="Matheny P.B."/>
            <person name="Labbe J."/>
            <person name="Martin F.M."/>
        </authorList>
    </citation>
    <scope>NUCLEOTIDE SEQUENCE</scope>
    <source>
        <strain evidence="1">BPL690</strain>
    </source>
</reference>
<comment type="caution">
    <text evidence="1">The sequence shown here is derived from an EMBL/GenBank/DDBJ whole genome shotgun (WGS) entry which is preliminary data.</text>
</comment>
<accession>A0AAD4M5I0</accession>
<dbReference type="AlphaFoldDB" id="A0AAD4M5I0"/>
<dbReference type="InterPro" id="IPR011009">
    <property type="entry name" value="Kinase-like_dom_sf"/>
</dbReference>
<evidence type="ECO:0000313" key="2">
    <source>
        <dbReference type="Proteomes" id="UP001203297"/>
    </source>
</evidence>
<dbReference type="Gene3D" id="1.10.510.10">
    <property type="entry name" value="Transferase(Phosphotransferase) domain 1"/>
    <property type="match status" value="1"/>
</dbReference>
<organism evidence="1 2">
    <name type="scientific">Multifurca ochricompacta</name>
    <dbReference type="NCBI Taxonomy" id="376703"/>
    <lineage>
        <taxon>Eukaryota</taxon>
        <taxon>Fungi</taxon>
        <taxon>Dikarya</taxon>
        <taxon>Basidiomycota</taxon>
        <taxon>Agaricomycotina</taxon>
        <taxon>Agaricomycetes</taxon>
        <taxon>Russulales</taxon>
        <taxon>Russulaceae</taxon>
        <taxon>Multifurca</taxon>
    </lineage>
</organism>
<dbReference type="SUPFAM" id="SSF56112">
    <property type="entry name" value="Protein kinase-like (PK-like)"/>
    <property type="match status" value="1"/>
</dbReference>
<proteinExistence type="predicted"/>
<dbReference type="Proteomes" id="UP001203297">
    <property type="component" value="Unassembled WGS sequence"/>
</dbReference>
<dbReference type="EMBL" id="WTXG01000010">
    <property type="protein sequence ID" value="KAI0302919.1"/>
    <property type="molecule type" value="Genomic_DNA"/>
</dbReference>
<sequence>MDDTTKLILESIKIFSTEDEHATMVYPYICSLLGIELHENVDTTIGRKIKAESDALVKQDLDDKTFGEKVATVGHLELKNKLGVAGQCAVQNTLGLRKLLTNDKYKDICNTTCCPCITISIAGPYIMFGGAICADIFIAEAFTDPIYLGGTKEQVMALSRIFAAVAHALDTLKEYYCCLKLNPGPCNPPALDRVRPSEHNNYRHSLFEATYKDRPVLIKFCKAYHGNAHRIVAKAGYAPQLFFCERLQGGVIICHKIFSAKSRGLGQAGPGPSHLWRLWLGPDFRKAGAASGQAKAAAFGPSWARTSLGGVMMVIMELVDGSDAFHYFGSKTIPSDLLDDMKAAISELHKANLVFGDMRRPNILVKEEEDRSRALLIDFEWVGEADQARYPPSLNDSGEIAWAEGVRPHGLMRKQHDLDMIALLNPSVEMTT</sequence>